<evidence type="ECO:0000313" key="2">
    <source>
        <dbReference type="EMBL" id="KAJ5151175.1"/>
    </source>
</evidence>
<dbReference type="GeneID" id="81431727"/>
<feature type="region of interest" description="Disordered" evidence="1">
    <location>
        <begin position="61"/>
        <end position="85"/>
    </location>
</feature>
<keyword evidence="3" id="KW-1185">Reference proteome</keyword>
<reference evidence="2" key="1">
    <citation type="submission" date="2022-11" db="EMBL/GenBank/DDBJ databases">
        <authorList>
            <person name="Petersen C."/>
        </authorList>
    </citation>
    <scope>NUCLEOTIDE SEQUENCE</scope>
    <source>
        <strain evidence="2">IBT 26290</strain>
    </source>
</reference>
<accession>A0A9W9LEH4</accession>
<protein>
    <submittedName>
        <fullName evidence="2">Uncharacterized protein</fullName>
    </submittedName>
</protein>
<dbReference type="AlphaFoldDB" id="A0A9W9LEH4"/>
<dbReference type="EMBL" id="JAPQKN010000008">
    <property type="protein sequence ID" value="KAJ5151175.1"/>
    <property type="molecule type" value="Genomic_DNA"/>
</dbReference>
<dbReference type="Proteomes" id="UP001149163">
    <property type="component" value="Unassembled WGS sequence"/>
</dbReference>
<organism evidence="2 3">
    <name type="scientific">Penicillium canariense</name>
    <dbReference type="NCBI Taxonomy" id="189055"/>
    <lineage>
        <taxon>Eukaryota</taxon>
        <taxon>Fungi</taxon>
        <taxon>Dikarya</taxon>
        <taxon>Ascomycota</taxon>
        <taxon>Pezizomycotina</taxon>
        <taxon>Eurotiomycetes</taxon>
        <taxon>Eurotiomycetidae</taxon>
        <taxon>Eurotiales</taxon>
        <taxon>Aspergillaceae</taxon>
        <taxon>Penicillium</taxon>
    </lineage>
</organism>
<dbReference type="OrthoDB" id="4267977at2759"/>
<reference evidence="2" key="2">
    <citation type="journal article" date="2023" name="IMA Fungus">
        <title>Comparative genomic study of the Penicillium genus elucidates a diverse pangenome and 15 lateral gene transfer events.</title>
        <authorList>
            <person name="Petersen C."/>
            <person name="Sorensen T."/>
            <person name="Nielsen M.R."/>
            <person name="Sondergaard T.E."/>
            <person name="Sorensen J.L."/>
            <person name="Fitzpatrick D.A."/>
            <person name="Frisvad J.C."/>
            <person name="Nielsen K.L."/>
        </authorList>
    </citation>
    <scope>NUCLEOTIDE SEQUENCE</scope>
    <source>
        <strain evidence="2">IBT 26290</strain>
    </source>
</reference>
<proteinExistence type="predicted"/>
<evidence type="ECO:0000256" key="1">
    <source>
        <dbReference type="SAM" id="MobiDB-lite"/>
    </source>
</evidence>
<gene>
    <name evidence="2" type="ORF">N7482_010427</name>
</gene>
<dbReference type="RefSeq" id="XP_056538508.1">
    <property type="nucleotide sequence ID" value="XM_056692551.1"/>
</dbReference>
<sequence>MFNWLKDFFAGNASTEWRRKRANRAYHRKVRARERQLRRHWNHEDVANRFFYWAPYSSERPTKDAVKDYRTKQRSTRKDGGSSAK</sequence>
<name>A0A9W9LEH4_9EURO</name>
<comment type="caution">
    <text evidence="2">The sequence shown here is derived from an EMBL/GenBank/DDBJ whole genome shotgun (WGS) entry which is preliminary data.</text>
</comment>
<evidence type="ECO:0000313" key="3">
    <source>
        <dbReference type="Proteomes" id="UP001149163"/>
    </source>
</evidence>